<evidence type="ECO:0000256" key="1">
    <source>
        <dbReference type="SAM" id="MobiDB-lite"/>
    </source>
</evidence>
<gene>
    <name evidence="2" type="ORF">D9T17_11795</name>
</gene>
<evidence type="ECO:0008006" key="4">
    <source>
        <dbReference type="Google" id="ProtNLM"/>
    </source>
</evidence>
<feature type="region of interest" description="Disordered" evidence="1">
    <location>
        <begin position="1"/>
        <end position="30"/>
    </location>
</feature>
<evidence type="ECO:0000313" key="2">
    <source>
        <dbReference type="EMBL" id="ROU06839.1"/>
    </source>
</evidence>
<dbReference type="AlphaFoldDB" id="A0A3N2RHI5"/>
<dbReference type="EMBL" id="RCTY01000028">
    <property type="protein sequence ID" value="ROU06839.1"/>
    <property type="molecule type" value="Genomic_DNA"/>
</dbReference>
<dbReference type="NCBIfam" id="TIGR02608">
    <property type="entry name" value="delta_60_rpt"/>
    <property type="match status" value="6"/>
</dbReference>
<dbReference type="Gene3D" id="2.80.10.50">
    <property type="match status" value="3"/>
</dbReference>
<comment type="caution">
    <text evidence="2">The sequence shown here is derived from an EMBL/GenBank/DDBJ whole genome shotgun (WGS) entry which is preliminary data.</text>
</comment>
<dbReference type="Proteomes" id="UP000275910">
    <property type="component" value="Unassembled WGS sequence"/>
</dbReference>
<name>A0A3N2RHI5_LYSEN</name>
<sequence>MRDAAPRVVARSVSQDVPMPSLPRPASSGMPSWLRARSAARSALRQAASLLGLALAIPLAIPPAAAAPADGALDRSFGRSGVSSPQFPVYNDALTAVAVQADGGVLALSRDYTVPDDWGRLRCRLLRLDRDGRVDPRFGEGGQVPIVLPTRIGFSSCARLLLQPDGKIVVVGSLDADLLLLRLLPDGRIDTGFGDGGKSVVGTYYIFSPHSVALQSDGKIVAVGEGYDDSAKRSVALAVRVGADGRADAGFARGGLSVTDFPELRFGIGADQVALQPDGRILIAGGAYPLGMLLLRLRPDGSPDPAFGQGGRVVEHIDGVYDNTAGLLLQPDGSILTSHYVWPTGPGAPTRGLVLRRRADGSRDTGFRSPDLIVGGALLAQADGRILAVASRGENRPHGVIQRFALDGSVDAAFAPPPLDLGFEDAALSDVSVAHDGRIVVSTQYDDRRRYAVARLHNTTYCLADPANPGRFLGFSPSGWFSTADSGVGGSGAGRVARGRVRTLALPGQPVAYALSAGGPAPAAYRADAFAVAGDAHGFGFANLTLRAATPGRYAVADTRMNDSACRILPGL</sequence>
<dbReference type="SUPFAM" id="SSF63829">
    <property type="entry name" value="Calcium-dependent phosphotriesterase"/>
    <property type="match status" value="1"/>
</dbReference>
<accession>A0A3N2RHI5</accession>
<evidence type="ECO:0000313" key="3">
    <source>
        <dbReference type="Proteomes" id="UP000275910"/>
    </source>
</evidence>
<protein>
    <recommendedName>
        <fullName evidence="4">Delta-60 repeat domain-containing protein</fullName>
    </recommendedName>
</protein>
<dbReference type="Pfam" id="PF17164">
    <property type="entry name" value="DUF5122"/>
    <property type="match status" value="4"/>
</dbReference>
<dbReference type="InterPro" id="IPR013431">
    <property type="entry name" value="Delta_60_rpt"/>
</dbReference>
<proteinExistence type="predicted"/>
<organism evidence="2 3">
    <name type="scientific">Lysobacter enzymogenes</name>
    <dbReference type="NCBI Taxonomy" id="69"/>
    <lineage>
        <taxon>Bacteria</taxon>
        <taxon>Pseudomonadati</taxon>
        <taxon>Pseudomonadota</taxon>
        <taxon>Gammaproteobacteria</taxon>
        <taxon>Lysobacterales</taxon>
        <taxon>Lysobacteraceae</taxon>
        <taxon>Lysobacter</taxon>
    </lineage>
</organism>
<reference evidence="2 3" key="1">
    <citation type="submission" date="2018-10" db="EMBL/GenBank/DDBJ databases">
        <title>The genome of Lysobacter enzymogenes OH11.</title>
        <authorList>
            <person name="Liu F."/>
            <person name="Zhao Y."/>
            <person name="Qian G."/>
            <person name="Chen Y."/>
            <person name="Xu H."/>
        </authorList>
    </citation>
    <scope>NUCLEOTIDE SEQUENCE [LARGE SCALE GENOMIC DNA]</scope>
    <source>
        <strain evidence="2 3">OH11</strain>
    </source>
</reference>